<dbReference type="PANTHER" id="PTHR16222:SF12">
    <property type="entry name" value="ADP-RIBOSYLGLYCOHYDROLASE-RELATED"/>
    <property type="match status" value="1"/>
</dbReference>
<dbReference type="Pfam" id="PF07647">
    <property type="entry name" value="SAM_2"/>
    <property type="match status" value="1"/>
</dbReference>
<feature type="domain" description="SAM" evidence="3">
    <location>
        <begin position="601"/>
        <end position="667"/>
    </location>
</feature>
<sequence length="678" mass="77561">MEQINGQNSTFEIFPSSPYHHIFKYPSESIKDEENQESLNARHMSSDREHNSSIHIDKSIKNQDLQQLDQPLSFNNKTNQLFNNHPACLFRTDKQWLDCQYHDLEHTSIKKPDEVENDMEDPIINDNIQILDRIQGSMIGMALGDALGAHVEFRPREYLREHPVEDLIGGGTWGLNTGQFTDDTSMALCLANSLVARRDFLPYDQLVRYKWWHLNGYMSSTGKCFDIGAATSDSLCEFGRRQKEFAEKNSIQINQIDFLSDLNLLEKFDVMCSTEGVAGNGALMRLAPVPLFFYKYPIEAVEYSGISGQITHGDQKAYDACRYYGALIVAALHGETKDKLLDKNFYFQHINWFSGKPLHSDIMEIAQGSYQKKGGYDDGIRGKGYIVSALEAALWAFWADGDSFKTGVLAAINLGDDTDTTAAIYGQLAGAYYGYKNLPAQWVDQIYAKKFIETLSKWIDYEGQNWKPKNIYPTIIPLTFLTKNNPVTIETSIDKSNLNSESTTKLNDVFDIVPLQEANLIGSLNNEPSHESQSNIYHKLSYKNPTDNKSTLYSNRTEFEIDTSVKKQDKIIIPSSFSQRSTSIHRSIYKYIDQSNNLATWSVDDVCRWLQTLGENYDIYVNLFRKDHIDGFRLFRFINHYILTQYGITNQDHQQKILDGIQQLKQNHMSVVWSSRNA</sequence>
<feature type="binding site" evidence="1">
    <location>
        <position position="419"/>
    </location>
    <ligand>
        <name>Mg(2+)</name>
        <dbReference type="ChEBI" id="CHEBI:18420"/>
        <label>1</label>
    </ligand>
</feature>
<name>A0A814LKI4_9BILA</name>
<evidence type="ECO:0000313" key="4">
    <source>
        <dbReference type="EMBL" id="CAF1064885.1"/>
    </source>
</evidence>
<evidence type="ECO:0000259" key="3">
    <source>
        <dbReference type="PROSITE" id="PS50105"/>
    </source>
</evidence>
<gene>
    <name evidence="5" type="ORF">OTI717_LOCUS10441</name>
    <name evidence="4" type="ORF">RFH988_LOCUS17456</name>
</gene>
<feature type="compositionally biased region" description="Basic and acidic residues" evidence="2">
    <location>
        <begin position="44"/>
        <end position="56"/>
    </location>
</feature>
<dbReference type="Pfam" id="PF03747">
    <property type="entry name" value="ADP_ribosyl_GH"/>
    <property type="match status" value="1"/>
</dbReference>
<feature type="binding site" evidence="1">
    <location>
        <position position="181"/>
    </location>
    <ligand>
        <name>Mg(2+)</name>
        <dbReference type="ChEBI" id="CHEBI:18420"/>
        <label>1</label>
    </ligand>
</feature>
<dbReference type="InterPro" id="IPR001660">
    <property type="entry name" value="SAM"/>
</dbReference>
<keyword evidence="1" id="KW-0479">Metal-binding</keyword>
<dbReference type="GO" id="GO:0046872">
    <property type="term" value="F:metal ion binding"/>
    <property type="evidence" value="ECO:0007669"/>
    <property type="project" value="UniProtKB-KW"/>
</dbReference>
<protein>
    <recommendedName>
        <fullName evidence="3">SAM domain-containing protein</fullName>
    </recommendedName>
</protein>
<dbReference type="Proteomes" id="UP000663882">
    <property type="component" value="Unassembled WGS sequence"/>
</dbReference>
<dbReference type="EMBL" id="CAJNOO010000933">
    <property type="protein sequence ID" value="CAF1064885.1"/>
    <property type="molecule type" value="Genomic_DNA"/>
</dbReference>
<feature type="binding site" evidence="1">
    <location>
        <position position="182"/>
    </location>
    <ligand>
        <name>Mg(2+)</name>
        <dbReference type="ChEBI" id="CHEBI:18420"/>
        <label>1</label>
    </ligand>
</feature>
<dbReference type="InterPro" id="IPR013761">
    <property type="entry name" value="SAM/pointed_sf"/>
</dbReference>
<dbReference type="Gene3D" id="1.10.4080.10">
    <property type="entry name" value="ADP-ribosylation/Crystallin J1"/>
    <property type="match status" value="1"/>
</dbReference>
<dbReference type="AlphaFoldDB" id="A0A814LKI4"/>
<comment type="caution">
    <text evidence="4">The sequence shown here is derived from an EMBL/GenBank/DDBJ whole genome shotgun (WGS) entry which is preliminary data.</text>
</comment>
<dbReference type="InterPro" id="IPR005502">
    <property type="entry name" value="Ribosyl_crysJ1"/>
</dbReference>
<evidence type="ECO:0000313" key="6">
    <source>
        <dbReference type="Proteomes" id="UP000663882"/>
    </source>
</evidence>
<evidence type="ECO:0000256" key="1">
    <source>
        <dbReference type="PIRSR" id="PIRSR605502-1"/>
    </source>
</evidence>
<accession>A0A814LKI4</accession>
<reference evidence="4" key="1">
    <citation type="submission" date="2021-02" db="EMBL/GenBank/DDBJ databases">
        <authorList>
            <person name="Nowell W R."/>
        </authorList>
    </citation>
    <scope>NUCLEOTIDE SEQUENCE</scope>
</reference>
<comment type="cofactor">
    <cofactor evidence="1">
        <name>Mg(2+)</name>
        <dbReference type="ChEBI" id="CHEBI:18420"/>
    </cofactor>
    <text evidence="1">Binds 2 magnesium ions per subunit.</text>
</comment>
<dbReference type="Gene3D" id="1.10.150.50">
    <property type="entry name" value="Transcription Factor, Ets-1"/>
    <property type="match status" value="1"/>
</dbReference>
<organism evidence="4 6">
    <name type="scientific">Rotaria sordida</name>
    <dbReference type="NCBI Taxonomy" id="392033"/>
    <lineage>
        <taxon>Eukaryota</taxon>
        <taxon>Metazoa</taxon>
        <taxon>Spiralia</taxon>
        <taxon>Gnathifera</taxon>
        <taxon>Rotifera</taxon>
        <taxon>Eurotatoria</taxon>
        <taxon>Bdelloidea</taxon>
        <taxon>Philodinida</taxon>
        <taxon>Philodinidae</taxon>
        <taxon>Rotaria</taxon>
    </lineage>
</organism>
<dbReference type="SMART" id="SM00454">
    <property type="entry name" value="SAM"/>
    <property type="match status" value="1"/>
</dbReference>
<dbReference type="InterPro" id="IPR050792">
    <property type="entry name" value="ADP-ribosylglycohydrolase"/>
</dbReference>
<feature type="region of interest" description="Disordered" evidence="2">
    <location>
        <begin position="31"/>
        <end position="56"/>
    </location>
</feature>
<feature type="binding site" evidence="1">
    <location>
        <position position="183"/>
    </location>
    <ligand>
        <name>Mg(2+)</name>
        <dbReference type="ChEBI" id="CHEBI:18420"/>
        <label>1</label>
    </ligand>
</feature>
<evidence type="ECO:0000256" key="2">
    <source>
        <dbReference type="SAM" id="MobiDB-lite"/>
    </source>
</evidence>
<dbReference type="SUPFAM" id="SSF47769">
    <property type="entry name" value="SAM/Pointed domain"/>
    <property type="match status" value="1"/>
</dbReference>
<dbReference type="PROSITE" id="PS50105">
    <property type="entry name" value="SAM_DOMAIN"/>
    <property type="match status" value="1"/>
</dbReference>
<feature type="binding site" evidence="1">
    <location>
        <position position="417"/>
    </location>
    <ligand>
        <name>Mg(2+)</name>
        <dbReference type="ChEBI" id="CHEBI:18420"/>
        <label>1</label>
    </ligand>
</feature>
<dbReference type="PANTHER" id="PTHR16222">
    <property type="entry name" value="ADP-RIBOSYLGLYCOHYDROLASE"/>
    <property type="match status" value="1"/>
</dbReference>
<keyword evidence="1" id="KW-0460">Magnesium</keyword>
<evidence type="ECO:0000313" key="5">
    <source>
        <dbReference type="EMBL" id="CAF3669136.1"/>
    </source>
</evidence>
<feature type="binding site" evidence="1">
    <location>
        <position position="420"/>
    </location>
    <ligand>
        <name>Mg(2+)</name>
        <dbReference type="ChEBI" id="CHEBI:18420"/>
        <label>1</label>
    </ligand>
</feature>
<proteinExistence type="predicted"/>
<dbReference type="Proteomes" id="UP000663823">
    <property type="component" value="Unassembled WGS sequence"/>
</dbReference>
<dbReference type="SUPFAM" id="SSF101478">
    <property type="entry name" value="ADP-ribosylglycohydrolase"/>
    <property type="match status" value="1"/>
</dbReference>
<dbReference type="InterPro" id="IPR036705">
    <property type="entry name" value="Ribosyl_crysJ1_sf"/>
</dbReference>
<dbReference type="OrthoDB" id="410104at2759"/>
<dbReference type="EMBL" id="CAJOAX010000943">
    <property type="protein sequence ID" value="CAF3669136.1"/>
    <property type="molecule type" value="Genomic_DNA"/>
</dbReference>